<proteinExistence type="predicted"/>
<sequence length="867" mass="91716">MARFLCSAVFAGVAALAAALAASWGALTVLSGRTDVLGAVSGRLATTAQGVLTAFGAATGAPLTVEIAGVPVALPVDSAHLGPALLLLLGPLTAAVTIGWLAARSAARHRFPLALTVPVTALAFGIVVAVAIGTVGRPDGGLIAYHVGIWPAFGLAFTGSAIVGGAVAAWRAAAVRRRSPSGLPRTRRRVRALVVSVLVGGSVLMFAPAQATPGSAGVVAYRRPGVEAALERLHAASPETWRVAYSPNRGVPSTVQLDVPLGSDVLTWLRTNSRLFGFRDVTTVLRQTLDGRDDLRRRHVWFQQVVGGIPVENAELGVQLDESGRRVQLVRNGLRPDLLPDRTPVARDAGAARRRAGKDLPKGVPTRETRLVMHPLDRARSGVEVVAVPVWSVALADGDRGVSLEYLVAAAGPERIVQVRNQAMPVLRRYVYDLQHREWEYASGVLLRQESGPPSSIADANEVYDHSGETYQYFLHALAQDSFDGHGADMLAKVRWGEDVGNAEWSGGGAFGFTAFGDGFTKLDVVAHEWTHALTQMVFQRNTGGGGLTYEFESGALNESISDSFAERIESYTRGSNDWLMGAELKGGALRSMADPGRYKQPAHVRDYKEMCSWEDAGGVHSNSGIPNHAFYLIAQQQGISFAANLLWYTIAGGDFGMLASDSSFADFRIQQIATAEALYGRNSPWSQTVEQAWSAVGVEDTTVINHPDECTCAATTSLGTSGGGTGGGPLAQQLYLDLHRLLAVAGTDVSVSLRHYAEAFLAGSDRMSELMLANAALKNQFAAVLYAMQPVVKSLADDSSPQATVTAQNVAQVNALLDALAAADLAAGGHDLADLLAVERAQVDLDDLVGLDAAHARQFLDTAFGA</sequence>
<keyword evidence="7" id="KW-0812">Transmembrane</keyword>
<dbReference type="InterPro" id="IPR050728">
    <property type="entry name" value="Zinc_Metalloprotease_M4"/>
</dbReference>
<dbReference type="PANTHER" id="PTHR33794:SF1">
    <property type="entry name" value="BACILLOLYSIN"/>
    <property type="match status" value="1"/>
</dbReference>
<dbReference type="InterPro" id="IPR013856">
    <property type="entry name" value="Peptidase_M4_domain"/>
</dbReference>
<dbReference type="InterPro" id="IPR027268">
    <property type="entry name" value="Peptidase_M4/M1_CTD_sf"/>
</dbReference>
<evidence type="ECO:0000256" key="5">
    <source>
        <dbReference type="ARBA" id="ARBA00022833"/>
    </source>
</evidence>
<dbReference type="Pfam" id="PF01447">
    <property type="entry name" value="Peptidase_M4"/>
    <property type="match status" value="1"/>
</dbReference>
<dbReference type="Gene3D" id="1.10.390.10">
    <property type="entry name" value="Neutral Protease Domain 2"/>
    <property type="match status" value="1"/>
</dbReference>
<keyword evidence="4 12" id="KW-0378">Hydrolase</keyword>
<keyword evidence="5" id="KW-0862">Zinc</keyword>
<dbReference type="CDD" id="cd09597">
    <property type="entry name" value="M4_TLP"/>
    <property type="match status" value="1"/>
</dbReference>
<evidence type="ECO:0000256" key="4">
    <source>
        <dbReference type="ARBA" id="ARBA00022801"/>
    </source>
</evidence>
<dbReference type="InterPro" id="IPR001570">
    <property type="entry name" value="Peptidase_M4_C_domain"/>
</dbReference>
<feature type="domain" description="Peptidase M4 C-terminal" evidence="10">
    <location>
        <begin position="547"/>
        <end position="699"/>
    </location>
</feature>
<comment type="caution">
    <text evidence="12">The sequence shown here is derived from an EMBL/GenBank/DDBJ whole genome shotgun (WGS) entry which is preliminary data.</text>
</comment>
<keyword evidence="3 8" id="KW-0732">Signal</keyword>
<keyword evidence="7" id="KW-0472">Membrane</keyword>
<keyword evidence="13" id="KW-1185">Reference proteome</keyword>
<evidence type="ECO:0000256" key="8">
    <source>
        <dbReference type="SAM" id="SignalP"/>
    </source>
</evidence>
<evidence type="ECO:0000256" key="7">
    <source>
        <dbReference type="SAM" id="Phobius"/>
    </source>
</evidence>
<dbReference type="Proteomes" id="UP001595816">
    <property type="component" value="Unassembled WGS sequence"/>
</dbReference>
<dbReference type="PANTHER" id="PTHR33794">
    <property type="entry name" value="BACILLOLYSIN"/>
    <property type="match status" value="1"/>
</dbReference>
<dbReference type="EC" id="3.4.24.-" evidence="12"/>
<feature type="transmembrane region" description="Helical" evidence="7">
    <location>
        <begin position="84"/>
        <end position="103"/>
    </location>
</feature>
<feature type="transmembrane region" description="Helical" evidence="7">
    <location>
        <begin position="148"/>
        <end position="170"/>
    </location>
</feature>
<feature type="domain" description="Peptidase M4" evidence="9">
    <location>
        <begin position="431"/>
        <end position="536"/>
    </location>
</feature>
<keyword evidence="6" id="KW-0482">Metalloprotease</keyword>
<organism evidence="12 13">
    <name type="scientific">Hamadaea flava</name>
    <dbReference type="NCBI Taxonomy" id="1742688"/>
    <lineage>
        <taxon>Bacteria</taxon>
        <taxon>Bacillati</taxon>
        <taxon>Actinomycetota</taxon>
        <taxon>Actinomycetes</taxon>
        <taxon>Micromonosporales</taxon>
        <taxon>Micromonosporaceae</taxon>
        <taxon>Hamadaea</taxon>
    </lineage>
</organism>
<dbReference type="InterPro" id="IPR011096">
    <property type="entry name" value="FTP_domain"/>
</dbReference>
<feature type="transmembrane region" description="Helical" evidence="7">
    <location>
        <begin position="115"/>
        <end position="136"/>
    </location>
</feature>
<dbReference type="Gene3D" id="3.10.170.10">
    <property type="match status" value="1"/>
</dbReference>
<evidence type="ECO:0000256" key="6">
    <source>
        <dbReference type="ARBA" id="ARBA00023049"/>
    </source>
</evidence>
<evidence type="ECO:0000259" key="11">
    <source>
        <dbReference type="Pfam" id="PF07504"/>
    </source>
</evidence>
<dbReference type="SUPFAM" id="SSF55486">
    <property type="entry name" value="Metalloproteases ('zincins'), catalytic domain"/>
    <property type="match status" value="1"/>
</dbReference>
<evidence type="ECO:0000256" key="1">
    <source>
        <dbReference type="ARBA" id="ARBA00022670"/>
    </source>
</evidence>
<name>A0ABV8LTT0_9ACTN</name>
<gene>
    <name evidence="12" type="ORF">ACFOZ4_24680</name>
</gene>
<keyword evidence="7" id="KW-1133">Transmembrane helix</keyword>
<keyword evidence="2" id="KW-0479">Metal-binding</keyword>
<dbReference type="Pfam" id="PF07504">
    <property type="entry name" value="FTP"/>
    <property type="match status" value="1"/>
</dbReference>
<protein>
    <submittedName>
        <fullName evidence="12">M4 family metallopeptidase</fullName>
        <ecNumber evidence="12">3.4.24.-</ecNumber>
    </submittedName>
</protein>
<feature type="transmembrane region" description="Helical" evidence="7">
    <location>
        <begin position="190"/>
        <end position="209"/>
    </location>
</feature>
<feature type="domain" description="FTP" evidence="11">
    <location>
        <begin position="298"/>
        <end position="325"/>
    </location>
</feature>
<evidence type="ECO:0000259" key="10">
    <source>
        <dbReference type="Pfam" id="PF02868"/>
    </source>
</evidence>
<dbReference type="EMBL" id="JBHSAY010000015">
    <property type="protein sequence ID" value="MFC4133821.1"/>
    <property type="molecule type" value="Genomic_DNA"/>
</dbReference>
<evidence type="ECO:0000259" key="9">
    <source>
        <dbReference type="Pfam" id="PF01447"/>
    </source>
</evidence>
<feature type="signal peptide" evidence="8">
    <location>
        <begin position="1"/>
        <end position="21"/>
    </location>
</feature>
<evidence type="ECO:0000313" key="12">
    <source>
        <dbReference type="EMBL" id="MFC4133821.1"/>
    </source>
</evidence>
<evidence type="ECO:0000256" key="3">
    <source>
        <dbReference type="ARBA" id="ARBA00022729"/>
    </source>
</evidence>
<evidence type="ECO:0000256" key="2">
    <source>
        <dbReference type="ARBA" id="ARBA00022723"/>
    </source>
</evidence>
<dbReference type="Pfam" id="PF02868">
    <property type="entry name" value="Peptidase_M4_C"/>
    <property type="match status" value="1"/>
</dbReference>
<accession>A0ABV8LTT0</accession>
<evidence type="ECO:0000313" key="13">
    <source>
        <dbReference type="Proteomes" id="UP001595816"/>
    </source>
</evidence>
<feature type="chain" id="PRO_5045259123" evidence="8">
    <location>
        <begin position="22"/>
        <end position="867"/>
    </location>
</feature>
<dbReference type="RefSeq" id="WP_253761978.1">
    <property type="nucleotide sequence ID" value="NZ_JAMZDZ010000001.1"/>
</dbReference>
<dbReference type="GO" id="GO:0016787">
    <property type="term" value="F:hydrolase activity"/>
    <property type="evidence" value="ECO:0007669"/>
    <property type="project" value="UniProtKB-KW"/>
</dbReference>
<keyword evidence="1" id="KW-0645">Protease</keyword>
<reference evidence="13" key="1">
    <citation type="journal article" date="2019" name="Int. J. Syst. Evol. Microbiol.">
        <title>The Global Catalogue of Microorganisms (GCM) 10K type strain sequencing project: providing services to taxonomists for standard genome sequencing and annotation.</title>
        <authorList>
            <consortium name="The Broad Institute Genomics Platform"/>
            <consortium name="The Broad Institute Genome Sequencing Center for Infectious Disease"/>
            <person name="Wu L."/>
            <person name="Ma J."/>
        </authorList>
    </citation>
    <scope>NUCLEOTIDE SEQUENCE [LARGE SCALE GENOMIC DNA]</scope>
    <source>
        <strain evidence="13">CGMCC 4.7289</strain>
    </source>
</reference>